<protein>
    <submittedName>
        <fullName evidence="2">Unannotated protein</fullName>
    </submittedName>
</protein>
<dbReference type="NCBIfam" id="TIGR03624">
    <property type="entry name" value="putative hydrolase"/>
    <property type="match status" value="1"/>
</dbReference>
<dbReference type="PANTHER" id="PTHR39420">
    <property type="match status" value="1"/>
</dbReference>
<dbReference type="Pfam" id="PF10103">
    <property type="entry name" value="Zincin_2"/>
    <property type="match status" value="1"/>
</dbReference>
<reference evidence="2" key="1">
    <citation type="submission" date="2020-05" db="EMBL/GenBank/DDBJ databases">
        <authorList>
            <person name="Chiriac C."/>
            <person name="Salcher M."/>
            <person name="Ghai R."/>
            <person name="Kavagutti S V."/>
        </authorList>
    </citation>
    <scope>NUCLEOTIDE SEQUENCE</scope>
</reference>
<dbReference type="PANTHER" id="PTHR39420:SF2">
    <property type="entry name" value="HYDROLASE"/>
    <property type="match status" value="1"/>
</dbReference>
<evidence type="ECO:0000313" key="2">
    <source>
        <dbReference type="EMBL" id="CAB4587951.1"/>
    </source>
</evidence>
<evidence type="ECO:0000256" key="1">
    <source>
        <dbReference type="SAM" id="MobiDB-lite"/>
    </source>
</evidence>
<proteinExistence type="predicted"/>
<organism evidence="2">
    <name type="scientific">freshwater metagenome</name>
    <dbReference type="NCBI Taxonomy" id="449393"/>
    <lineage>
        <taxon>unclassified sequences</taxon>
        <taxon>metagenomes</taxon>
        <taxon>ecological metagenomes</taxon>
    </lineage>
</organism>
<feature type="compositionally biased region" description="Low complexity" evidence="1">
    <location>
        <begin position="9"/>
        <end position="29"/>
    </location>
</feature>
<dbReference type="AlphaFoldDB" id="A0A6J6FGD3"/>
<dbReference type="InterPro" id="IPR018766">
    <property type="entry name" value="Zinicin_2"/>
</dbReference>
<dbReference type="SUPFAM" id="SSF55486">
    <property type="entry name" value="Metalloproteases ('zincins'), catalytic domain"/>
    <property type="match status" value="1"/>
</dbReference>
<dbReference type="Gene3D" id="1.20.150.30">
    <property type="entry name" value="Zincin-like metallopeptidase, N-terminal domain"/>
    <property type="match status" value="1"/>
</dbReference>
<dbReference type="EMBL" id="CAEZUF010000022">
    <property type="protein sequence ID" value="CAB4587951.1"/>
    <property type="molecule type" value="Genomic_DNA"/>
</dbReference>
<sequence>MSGNFGFVPPNDDGSNNPENGNNNPEDNPQFSEIFKQFSGMGLDIKSLIASLNGSGHSANLSRDVIRDISRKTLSAHGELPVGVAELNQIREAFTIADLWVDDATTFPSLGIPENCAMGRREWIDASLTGWHELAKPLIAGLSEGMASAITNETNAAEMQIPGIGNIAGVMSSFMSSMIATQLGQTIGNLATTVTSANDVALPLLRPARTFLIPQNVAKWSDGLEIPETEVRIFLALREIAAARLFAHTPWLSAYLENTITAYGKGIRIDFSAIQQQAQDALSSGELDPANPESISHALTSGMFTPEETKEQSTALAKLEMALALIEGWIDQVVVDAAGDRLPSLIRLRETQSRRRATQSPTQQLFAALVGLEVSPRTARECAAFWRGIGEMKNENRDRLWEDAVLLPQQSDLADPVKFLKSTVVPDDLSGLI</sequence>
<name>A0A6J6FGD3_9ZZZZ</name>
<dbReference type="InterPro" id="IPR042271">
    <property type="entry name" value="Zinicin_2_N"/>
</dbReference>
<feature type="region of interest" description="Disordered" evidence="1">
    <location>
        <begin position="1"/>
        <end position="31"/>
    </location>
</feature>
<gene>
    <name evidence="2" type="ORF">UFOPK1791_00374</name>
</gene>
<accession>A0A6J6FGD3</accession>